<evidence type="ECO:0000256" key="12">
    <source>
        <dbReference type="ARBA" id="ARBA00042475"/>
    </source>
</evidence>
<comment type="caution">
    <text evidence="15">The sequence shown here is derived from an EMBL/GenBank/DDBJ whole genome shotgun (WGS) entry which is preliminary data.</text>
</comment>
<evidence type="ECO:0000256" key="8">
    <source>
        <dbReference type="ARBA" id="ARBA00023133"/>
    </source>
</evidence>
<dbReference type="Gene3D" id="1.10.357.140">
    <property type="entry name" value="UbiA prenyltransferase"/>
    <property type="match status" value="1"/>
</dbReference>
<feature type="transmembrane region" description="Helical" evidence="14">
    <location>
        <begin position="190"/>
        <end position="210"/>
    </location>
</feature>
<dbReference type="PANTHER" id="PTHR43448:SF7">
    <property type="entry name" value="4-HYDROXYBENZOATE SOLANESYLTRANSFERASE"/>
    <property type="match status" value="1"/>
</dbReference>
<keyword evidence="8 14" id="KW-0350">Heme biosynthesis</keyword>
<evidence type="ECO:0000256" key="10">
    <source>
        <dbReference type="ARBA" id="ARBA00030253"/>
    </source>
</evidence>
<organism evidence="15 16">
    <name type="scientific">Microcoleus asticus IPMA8</name>
    <dbReference type="NCBI Taxonomy" id="2563858"/>
    <lineage>
        <taxon>Bacteria</taxon>
        <taxon>Bacillati</taxon>
        <taxon>Cyanobacteriota</taxon>
        <taxon>Cyanophyceae</taxon>
        <taxon>Oscillatoriophycideae</taxon>
        <taxon>Oscillatoriales</taxon>
        <taxon>Microcoleaceae</taxon>
        <taxon>Microcoleus</taxon>
        <taxon>Microcoleus asticus</taxon>
    </lineage>
</organism>
<feature type="transmembrane region" description="Helical" evidence="14">
    <location>
        <begin position="44"/>
        <end position="60"/>
    </location>
</feature>
<evidence type="ECO:0000256" key="9">
    <source>
        <dbReference type="ARBA" id="ARBA00023136"/>
    </source>
</evidence>
<keyword evidence="9 14" id="KW-0472">Membrane</keyword>
<dbReference type="EC" id="2.5.1.141" evidence="3 14"/>
<feature type="transmembrane region" description="Helical" evidence="14">
    <location>
        <begin position="239"/>
        <end position="257"/>
    </location>
</feature>
<evidence type="ECO:0000256" key="3">
    <source>
        <dbReference type="ARBA" id="ARBA00012292"/>
    </source>
</evidence>
<keyword evidence="16" id="KW-1185">Reference proteome</keyword>
<dbReference type="PANTHER" id="PTHR43448">
    <property type="entry name" value="PROTOHEME IX FARNESYLTRANSFERASE, MITOCHONDRIAL"/>
    <property type="match status" value="1"/>
</dbReference>
<dbReference type="CDD" id="cd13957">
    <property type="entry name" value="PT_UbiA_Cox10"/>
    <property type="match status" value="1"/>
</dbReference>
<evidence type="ECO:0000256" key="14">
    <source>
        <dbReference type="HAMAP-Rule" id="MF_00154"/>
    </source>
</evidence>
<dbReference type="InterPro" id="IPR030470">
    <property type="entry name" value="UbiA_prenylTrfase_CS"/>
</dbReference>
<protein>
    <recommendedName>
        <fullName evidence="11 14">Protoheme IX farnesyltransferase</fullName>
        <ecNumber evidence="3 14">2.5.1.141</ecNumber>
    </recommendedName>
    <alternativeName>
        <fullName evidence="12 14">Heme B farnesyltransferase</fullName>
    </alternativeName>
    <alternativeName>
        <fullName evidence="10 14">Heme O synthase</fullName>
    </alternativeName>
</protein>
<keyword evidence="5 14" id="KW-0808">Transferase</keyword>
<dbReference type="InterPro" id="IPR000537">
    <property type="entry name" value="UbiA_prenyltransferase"/>
</dbReference>
<keyword evidence="4 14" id="KW-1003">Cell membrane</keyword>
<reference evidence="15 16" key="1">
    <citation type="journal article" date="2020" name="Sci. Rep.">
        <title>A novel cyanobacterial geosmin producer, revising GeoA distribution and dispersion patterns in Bacteria.</title>
        <authorList>
            <person name="Churro C."/>
            <person name="Semedo-Aguiar A.P."/>
            <person name="Silva A.D."/>
            <person name="Pereira-Leal J.B."/>
            <person name="Leite R.B."/>
        </authorList>
    </citation>
    <scope>NUCLEOTIDE SEQUENCE [LARGE SCALE GENOMIC DNA]</scope>
    <source>
        <strain evidence="15 16">IPMA8</strain>
    </source>
</reference>
<evidence type="ECO:0000256" key="5">
    <source>
        <dbReference type="ARBA" id="ARBA00022679"/>
    </source>
</evidence>
<feature type="transmembrane region" description="Helical" evidence="14">
    <location>
        <begin position="295"/>
        <end position="312"/>
    </location>
</feature>
<evidence type="ECO:0000256" key="4">
    <source>
        <dbReference type="ARBA" id="ARBA00022475"/>
    </source>
</evidence>
<evidence type="ECO:0000256" key="11">
    <source>
        <dbReference type="ARBA" id="ARBA00040810"/>
    </source>
</evidence>
<comment type="miscellaneous">
    <text evidence="14">Carbon 2 of the heme B porphyrin ring is defined according to the Fischer nomenclature.</text>
</comment>
<evidence type="ECO:0000256" key="7">
    <source>
        <dbReference type="ARBA" id="ARBA00022989"/>
    </source>
</evidence>
<feature type="transmembrane region" description="Helical" evidence="14">
    <location>
        <begin position="137"/>
        <end position="154"/>
    </location>
</feature>
<comment type="function">
    <text evidence="14">Converts heme B (protoheme IX) to heme O by substitution of the vinyl group on carbon 2 of heme B porphyrin ring with a hydroxyethyl farnesyl side group.</text>
</comment>
<evidence type="ECO:0000313" key="16">
    <source>
        <dbReference type="Proteomes" id="UP000702425"/>
    </source>
</evidence>
<dbReference type="Proteomes" id="UP000702425">
    <property type="component" value="Unassembled WGS sequence"/>
</dbReference>
<feature type="transmembrane region" description="Helical" evidence="14">
    <location>
        <begin position="166"/>
        <end position="184"/>
    </location>
</feature>
<evidence type="ECO:0000256" key="6">
    <source>
        <dbReference type="ARBA" id="ARBA00022692"/>
    </source>
</evidence>
<comment type="subcellular location">
    <subcellularLocation>
        <location evidence="1 14">Cell membrane</location>
        <topology evidence="1 14">Multi-pass membrane protein</topology>
    </subcellularLocation>
</comment>
<feature type="transmembrane region" description="Helical" evidence="14">
    <location>
        <begin position="263"/>
        <end position="283"/>
    </location>
</feature>
<sequence length="338" mass="37225">MTNSQIITNSLQPMQEILTNDRPRLHENFSQVVKSYYQLTKPRIILLLLITTSAGMWMAAKGEVDPLLLVSTITGGALASASANTINCVYDSDIDYIMERTRWRPIPSGRVKKRDALIFAIALATISFTLLTVVANLLAALLAMSGIVFYVLIYTHWLKRHSVQNIVIGGAAGAIPPLVGWAAVTGDLSWGAWLLFGIIFLWTPPHFWALAMMIRDEYKEVGVPMLPVIEGDEATARQIWIYTLLMIPATLLLVYPLHLAGAVYAGTAIFLGAIFAQKAWLLLQTPEDKVVARSLFKYSILYLMLLCAGIVVDSLPVTHNLTTAVVQNVQTLISAVVM</sequence>
<evidence type="ECO:0000256" key="1">
    <source>
        <dbReference type="ARBA" id="ARBA00004651"/>
    </source>
</evidence>
<proteinExistence type="inferred from homology"/>
<feature type="transmembrane region" description="Helical" evidence="14">
    <location>
        <begin position="111"/>
        <end position="131"/>
    </location>
</feature>
<gene>
    <name evidence="14 15" type="primary">ctaB</name>
    <name evidence="15" type="ORF">E5S67_01883</name>
</gene>
<dbReference type="GO" id="GO:0016740">
    <property type="term" value="F:transferase activity"/>
    <property type="evidence" value="ECO:0007669"/>
    <property type="project" value="UniProtKB-KW"/>
</dbReference>
<dbReference type="InterPro" id="IPR006369">
    <property type="entry name" value="Protohaem_IX_farnesylTrfase"/>
</dbReference>
<dbReference type="InterPro" id="IPR044878">
    <property type="entry name" value="UbiA_sf"/>
</dbReference>
<comment type="pathway">
    <text evidence="2 14">Porphyrin-containing compound metabolism; heme O biosynthesis; heme O from protoheme: step 1/1.</text>
</comment>
<feature type="transmembrane region" description="Helical" evidence="14">
    <location>
        <begin position="66"/>
        <end position="90"/>
    </location>
</feature>
<evidence type="ECO:0000256" key="2">
    <source>
        <dbReference type="ARBA" id="ARBA00004919"/>
    </source>
</evidence>
<accession>A0ABX2CXM0</accession>
<comment type="catalytic activity">
    <reaction evidence="13 14">
        <text>heme b + (2E,6E)-farnesyl diphosphate + H2O = Fe(II)-heme o + diphosphate</text>
        <dbReference type="Rhea" id="RHEA:28070"/>
        <dbReference type="ChEBI" id="CHEBI:15377"/>
        <dbReference type="ChEBI" id="CHEBI:33019"/>
        <dbReference type="ChEBI" id="CHEBI:60344"/>
        <dbReference type="ChEBI" id="CHEBI:60530"/>
        <dbReference type="ChEBI" id="CHEBI:175763"/>
        <dbReference type="EC" id="2.5.1.141"/>
    </reaction>
</comment>
<dbReference type="Pfam" id="PF01040">
    <property type="entry name" value="UbiA"/>
    <property type="match status" value="1"/>
</dbReference>
<keyword evidence="7 14" id="KW-1133">Transmembrane helix</keyword>
<dbReference type="NCBIfam" id="NF003349">
    <property type="entry name" value="PRK04375.1-2"/>
    <property type="match status" value="1"/>
</dbReference>
<evidence type="ECO:0000256" key="13">
    <source>
        <dbReference type="ARBA" id="ARBA00047690"/>
    </source>
</evidence>
<dbReference type="EMBL" id="SRRZ01000026">
    <property type="protein sequence ID" value="NQE34160.1"/>
    <property type="molecule type" value="Genomic_DNA"/>
</dbReference>
<evidence type="ECO:0000313" key="15">
    <source>
        <dbReference type="EMBL" id="NQE34160.1"/>
    </source>
</evidence>
<keyword evidence="6 14" id="KW-0812">Transmembrane</keyword>
<comment type="similarity">
    <text evidence="14">Belongs to the UbiA prenyltransferase family. Protoheme IX farnesyltransferase subfamily.</text>
</comment>
<dbReference type="HAMAP" id="MF_00154">
    <property type="entry name" value="CyoE_CtaB"/>
    <property type="match status" value="1"/>
</dbReference>
<dbReference type="PROSITE" id="PS00943">
    <property type="entry name" value="UBIA"/>
    <property type="match status" value="1"/>
</dbReference>
<name>A0ABX2CXM0_9CYAN</name>
<dbReference type="NCBIfam" id="TIGR01473">
    <property type="entry name" value="cyoE_ctaB"/>
    <property type="match status" value="1"/>
</dbReference>